<reference evidence="2" key="1">
    <citation type="submission" date="2020-09" db="EMBL/GenBank/DDBJ databases">
        <title>Desulfogranum mesoprofundum gen. nov., sp. nov., a novel mesophilic, sulfate-reducing chemolithoautotroph isolated from a deep-sea hydrothermal vent chimney in the Suiyo Seamount.</title>
        <authorList>
            <person name="Hashimoto Y."/>
            <person name="Nakagawa S."/>
        </authorList>
    </citation>
    <scope>NUCLEOTIDE SEQUENCE</scope>
    <source>
        <strain evidence="2">KT2</strain>
    </source>
</reference>
<dbReference type="InterPro" id="IPR012312">
    <property type="entry name" value="Hemerythrin-like"/>
</dbReference>
<sequence>MEEIIWKDEFSVGIARMDEQHKKIIAMINRLIREQKVVTEPETVAKLLTEMTDYTREHFRAEEYLMSEYGYNRKDHQVKRHKEFIKKTMDFCSASNVGPNILSVALLEYLSTWLVDHILTEDMQYKAFFEEKGVV</sequence>
<dbReference type="RefSeq" id="WP_228855274.1">
    <property type="nucleotide sequence ID" value="NZ_AP024086.1"/>
</dbReference>
<dbReference type="EMBL" id="AP024086">
    <property type="protein sequence ID" value="BCL62971.1"/>
    <property type="molecule type" value="Genomic_DNA"/>
</dbReference>
<keyword evidence="3" id="KW-1185">Reference proteome</keyword>
<dbReference type="NCBIfam" id="NF033749">
    <property type="entry name" value="bact_hemeryth"/>
    <property type="match status" value="1"/>
</dbReference>
<dbReference type="GO" id="GO:0046872">
    <property type="term" value="F:metal ion binding"/>
    <property type="evidence" value="ECO:0007669"/>
    <property type="project" value="InterPro"/>
</dbReference>
<dbReference type="InterPro" id="IPR050669">
    <property type="entry name" value="Hemerythrin"/>
</dbReference>
<evidence type="ECO:0000313" key="2">
    <source>
        <dbReference type="EMBL" id="BCL62971.1"/>
    </source>
</evidence>
<dbReference type="AlphaFoldDB" id="A0A8D5FLX0"/>
<dbReference type="CDD" id="cd12107">
    <property type="entry name" value="Hemerythrin"/>
    <property type="match status" value="1"/>
</dbReference>
<feature type="domain" description="Hemerythrin-like" evidence="1">
    <location>
        <begin position="13"/>
        <end position="127"/>
    </location>
</feature>
<dbReference type="PANTHER" id="PTHR37164">
    <property type="entry name" value="BACTERIOHEMERYTHRIN"/>
    <property type="match status" value="1"/>
</dbReference>
<gene>
    <name evidence="2" type="ORF">DGMP_36640</name>
</gene>
<name>A0A8D5FLX0_9BACT</name>
<dbReference type="KEGG" id="dbk:DGMP_36640"/>
<protein>
    <submittedName>
        <fullName evidence="2">Hemerythrin</fullName>
    </submittedName>
</protein>
<dbReference type="Pfam" id="PF01814">
    <property type="entry name" value="Hemerythrin"/>
    <property type="match status" value="1"/>
</dbReference>
<dbReference type="InterPro" id="IPR012827">
    <property type="entry name" value="Hemerythrin_metal-bd"/>
</dbReference>
<dbReference type="NCBIfam" id="TIGR02481">
    <property type="entry name" value="hemeryth_dom"/>
    <property type="match status" value="1"/>
</dbReference>
<proteinExistence type="predicted"/>
<evidence type="ECO:0000259" key="1">
    <source>
        <dbReference type="Pfam" id="PF01814"/>
    </source>
</evidence>
<dbReference type="Proteomes" id="UP000826725">
    <property type="component" value="Chromosome"/>
</dbReference>
<accession>A0A8D5FLX0</accession>
<organism evidence="2 3">
    <name type="scientific">Desulfomarina profundi</name>
    <dbReference type="NCBI Taxonomy" id="2772557"/>
    <lineage>
        <taxon>Bacteria</taxon>
        <taxon>Pseudomonadati</taxon>
        <taxon>Thermodesulfobacteriota</taxon>
        <taxon>Desulfobulbia</taxon>
        <taxon>Desulfobulbales</taxon>
        <taxon>Desulfobulbaceae</taxon>
        <taxon>Desulfomarina</taxon>
    </lineage>
</organism>
<evidence type="ECO:0000313" key="3">
    <source>
        <dbReference type="Proteomes" id="UP000826725"/>
    </source>
</evidence>
<dbReference type="PANTHER" id="PTHR37164:SF1">
    <property type="entry name" value="BACTERIOHEMERYTHRIN"/>
    <property type="match status" value="1"/>
</dbReference>